<dbReference type="PROSITE" id="PS00331">
    <property type="entry name" value="MALIC_ENZYMES"/>
    <property type="match status" value="1"/>
</dbReference>
<comment type="cofactor">
    <cofactor evidence="1">
        <name>Mn(2+)</name>
        <dbReference type="ChEBI" id="CHEBI:29035"/>
    </cofactor>
</comment>
<dbReference type="CDD" id="cd05312">
    <property type="entry name" value="NAD_bind_1_malic_enz"/>
    <property type="match status" value="1"/>
</dbReference>
<dbReference type="STRING" id="4540.A0A3L6SB20"/>
<feature type="domain" description="Malic enzyme NAD-binding" evidence="13">
    <location>
        <begin position="455"/>
        <end position="717"/>
    </location>
</feature>
<dbReference type="Pfam" id="PF03949">
    <property type="entry name" value="Malic_M"/>
    <property type="match status" value="1"/>
</dbReference>
<evidence type="ECO:0000259" key="13">
    <source>
        <dbReference type="SMART" id="SM00919"/>
    </source>
</evidence>
<dbReference type="GO" id="GO:0046872">
    <property type="term" value="F:metal ion binding"/>
    <property type="evidence" value="ECO:0007669"/>
    <property type="project" value="UniProtKB-KW"/>
</dbReference>
<sequence>MHAGCAKQISLYGFESSFILALRNSSPRLAPDTAYTSRAAPPSRVRSSAPTTHLPPRPGPERSRPHPQDPGPPPAHPPIPRRGDRDLHSLSCPHRGYPHRAASPLPRPFKNPNLSHELGPRRPPPHRTALGTDPGRAACRLISRVAMWRSAARRSSQIRRLLSSSASPTGPLATVPGPCIVQKRGNDILNDPWYNKDTAFPLTERDRLGLRGLLPPRVMSFEQQYERFINSYRSLEKNTRGEPDSIVALAKWRILNRLHDRNETLYFRVLIDNIKDFAPIIYTPTVGLVCENYSGLFRRPRGMYFTAKDKGEMMSMIYNWPQEKVDMIVVTDGSRILGLGDLGVQGIGIPIGKLDLYVAAAGINPQKILPVMLDVGTNNEKLLEDNLCASIYLDLGLRQPRLEGEEYMAIVDEFMEAVHARWPKAVVQFEDFQMKWAFETLERYRNRFCMFNDDVQGTAGVALAGLLGAVRAQGRPLHDFPNQKIVVAGAGSAGIGVLGMAKQEMLRMKSGEGHNQFWVLDKDGLITKDRKDLDPAVARFARGHGPDEIPDLHEGASLVEVVRKVKPHVLLGLSGVGGIFNEEVLRAMKESDSPRPAIFAMSNPTTKAECTPDDVFKHIGENAIFASGSPFSNVSLGNGKTGYANQANNMYLFPGIGLGALLSGARHISDDMLQAAAECLASYITDDEIQKGILFPSVSSIRHITARVGAAVVRAAVAEDLAEGYRTVDPKDLGSMSESQTVDYVARNMWYPVYSPLVNNK</sequence>
<evidence type="ECO:0000256" key="10">
    <source>
        <dbReference type="ARBA" id="ARBA00052599"/>
    </source>
</evidence>
<accession>A0A3L6SB20</accession>
<evidence type="ECO:0000313" key="15">
    <source>
        <dbReference type="EMBL" id="RLN17493.1"/>
    </source>
</evidence>
<dbReference type="GO" id="GO:0005739">
    <property type="term" value="C:mitochondrion"/>
    <property type="evidence" value="ECO:0007669"/>
    <property type="project" value="UniProtKB-SubCell"/>
</dbReference>
<dbReference type="SMART" id="SM01274">
    <property type="entry name" value="malic"/>
    <property type="match status" value="1"/>
</dbReference>
<keyword evidence="5 11" id="KW-0479">Metal-binding</keyword>
<dbReference type="GO" id="GO:0004471">
    <property type="term" value="F:malate dehydrogenase (decarboxylating) (NAD+) activity"/>
    <property type="evidence" value="ECO:0007669"/>
    <property type="project" value="UniProtKB-EC"/>
</dbReference>
<evidence type="ECO:0000256" key="4">
    <source>
        <dbReference type="ARBA" id="ARBA00008785"/>
    </source>
</evidence>
<dbReference type="Gene3D" id="3.40.50.720">
    <property type="entry name" value="NAD(P)-binding Rossmann-like Domain"/>
    <property type="match status" value="1"/>
</dbReference>
<evidence type="ECO:0000313" key="16">
    <source>
        <dbReference type="Proteomes" id="UP000275267"/>
    </source>
</evidence>
<gene>
    <name evidence="15" type="ORF">C2845_PM02G10170</name>
</gene>
<dbReference type="InterPro" id="IPR046346">
    <property type="entry name" value="Aminoacid_DH-like_N_sf"/>
</dbReference>
<dbReference type="Gene3D" id="3.40.50.10380">
    <property type="entry name" value="Malic enzyme, N-terminal domain"/>
    <property type="match status" value="1"/>
</dbReference>
<organism evidence="15 16">
    <name type="scientific">Panicum miliaceum</name>
    <name type="common">Proso millet</name>
    <name type="synonym">Broomcorn millet</name>
    <dbReference type="NCBI Taxonomy" id="4540"/>
    <lineage>
        <taxon>Eukaryota</taxon>
        <taxon>Viridiplantae</taxon>
        <taxon>Streptophyta</taxon>
        <taxon>Embryophyta</taxon>
        <taxon>Tracheophyta</taxon>
        <taxon>Spermatophyta</taxon>
        <taxon>Magnoliopsida</taxon>
        <taxon>Liliopsida</taxon>
        <taxon>Poales</taxon>
        <taxon>Poaceae</taxon>
        <taxon>PACMAD clade</taxon>
        <taxon>Panicoideae</taxon>
        <taxon>Panicodae</taxon>
        <taxon>Paniceae</taxon>
        <taxon>Panicinae</taxon>
        <taxon>Panicum</taxon>
        <taxon>Panicum sect. Panicum</taxon>
    </lineage>
</organism>
<dbReference type="OrthoDB" id="5365701at2759"/>
<keyword evidence="9" id="KW-0496">Mitochondrion</keyword>
<dbReference type="InterPro" id="IPR015884">
    <property type="entry name" value="Malic_enzyme_CS"/>
</dbReference>
<dbReference type="AlphaFoldDB" id="A0A3L6SB20"/>
<keyword evidence="16" id="KW-1185">Reference proteome</keyword>
<comment type="catalytic activity">
    <reaction evidence="10">
        <text>(S)-malate + NAD(+) = pyruvate + CO2 + NADH</text>
        <dbReference type="Rhea" id="RHEA:12653"/>
        <dbReference type="ChEBI" id="CHEBI:15361"/>
        <dbReference type="ChEBI" id="CHEBI:15589"/>
        <dbReference type="ChEBI" id="CHEBI:16526"/>
        <dbReference type="ChEBI" id="CHEBI:57540"/>
        <dbReference type="ChEBI" id="CHEBI:57945"/>
        <dbReference type="EC" id="1.1.1.39"/>
    </reaction>
</comment>
<name>A0A3L6SB20_PANMI</name>
<dbReference type="Pfam" id="PF00390">
    <property type="entry name" value="malic"/>
    <property type="match status" value="1"/>
</dbReference>
<dbReference type="PANTHER" id="PTHR23406:SF73">
    <property type="entry name" value="NAD-DEPENDENT MALIC ENZYME 2, MITOCHONDRIAL"/>
    <property type="match status" value="1"/>
</dbReference>
<dbReference type="InterPro" id="IPR036291">
    <property type="entry name" value="NAD(P)-bd_dom_sf"/>
</dbReference>
<dbReference type="SMART" id="SM00919">
    <property type="entry name" value="Malic_M"/>
    <property type="match status" value="1"/>
</dbReference>
<protein>
    <recommendedName>
        <fullName evidence="11">Malic enzyme</fullName>
    </recommendedName>
</protein>
<comment type="cofactor">
    <cofactor evidence="2">
        <name>Mg(2+)</name>
        <dbReference type="ChEBI" id="CHEBI:18420"/>
    </cofactor>
</comment>
<dbReference type="InterPro" id="IPR001891">
    <property type="entry name" value="Malic_OxRdtase"/>
</dbReference>
<dbReference type="PANTHER" id="PTHR23406">
    <property type="entry name" value="MALIC ENZYME-RELATED"/>
    <property type="match status" value="1"/>
</dbReference>
<feature type="domain" description="Malic enzyme N-terminal" evidence="14">
    <location>
        <begin position="259"/>
        <end position="445"/>
    </location>
</feature>
<evidence type="ECO:0000256" key="1">
    <source>
        <dbReference type="ARBA" id="ARBA00001936"/>
    </source>
</evidence>
<dbReference type="GO" id="GO:0042802">
    <property type="term" value="F:identical protein binding"/>
    <property type="evidence" value="ECO:0007669"/>
    <property type="project" value="UniProtKB-ARBA"/>
</dbReference>
<dbReference type="InterPro" id="IPR012301">
    <property type="entry name" value="Malic_N_dom"/>
</dbReference>
<dbReference type="Proteomes" id="UP000275267">
    <property type="component" value="Unassembled WGS sequence"/>
</dbReference>
<evidence type="ECO:0000256" key="7">
    <source>
        <dbReference type="ARBA" id="ARBA00023002"/>
    </source>
</evidence>
<dbReference type="SUPFAM" id="SSF51735">
    <property type="entry name" value="NAD(P)-binding Rossmann-fold domains"/>
    <property type="match status" value="1"/>
</dbReference>
<dbReference type="FunFam" id="3.40.50.10380:FF:000005">
    <property type="entry name" value="Malic enzyme"/>
    <property type="match status" value="1"/>
</dbReference>
<dbReference type="InterPro" id="IPR037062">
    <property type="entry name" value="Malic_N_dom_sf"/>
</dbReference>
<dbReference type="NCBIfam" id="NF010052">
    <property type="entry name" value="PRK13529.1"/>
    <property type="match status" value="1"/>
</dbReference>
<reference evidence="16" key="1">
    <citation type="journal article" date="2019" name="Nat. Commun.">
        <title>The genome of broomcorn millet.</title>
        <authorList>
            <person name="Zou C."/>
            <person name="Miki D."/>
            <person name="Li D."/>
            <person name="Tang Q."/>
            <person name="Xiao L."/>
            <person name="Rajput S."/>
            <person name="Deng P."/>
            <person name="Jia W."/>
            <person name="Huang R."/>
            <person name="Zhang M."/>
            <person name="Sun Y."/>
            <person name="Hu J."/>
            <person name="Fu X."/>
            <person name="Schnable P.S."/>
            <person name="Li F."/>
            <person name="Zhang H."/>
            <person name="Feng B."/>
            <person name="Zhu X."/>
            <person name="Liu R."/>
            <person name="Schnable J.C."/>
            <person name="Zhu J.-K."/>
            <person name="Zhang H."/>
        </authorList>
    </citation>
    <scope>NUCLEOTIDE SEQUENCE [LARGE SCALE GENOMIC DNA]</scope>
</reference>
<evidence type="ECO:0000256" key="3">
    <source>
        <dbReference type="ARBA" id="ARBA00004173"/>
    </source>
</evidence>
<comment type="caution">
    <text evidence="15">The sequence shown here is derived from an EMBL/GenBank/DDBJ whole genome shotgun (WGS) entry which is preliminary data.</text>
</comment>
<evidence type="ECO:0000256" key="8">
    <source>
        <dbReference type="ARBA" id="ARBA00023027"/>
    </source>
</evidence>
<dbReference type="PRINTS" id="PR00072">
    <property type="entry name" value="MALOXRDTASE"/>
</dbReference>
<keyword evidence="7 11" id="KW-0560">Oxidoreductase</keyword>
<evidence type="ECO:0000256" key="11">
    <source>
        <dbReference type="RuleBase" id="RU003426"/>
    </source>
</evidence>
<evidence type="ECO:0000256" key="9">
    <source>
        <dbReference type="ARBA" id="ARBA00023128"/>
    </source>
</evidence>
<dbReference type="SUPFAM" id="SSF53223">
    <property type="entry name" value="Aminoacid dehydrogenase-like, N-terminal domain"/>
    <property type="match status" value="1"/>
</dbReference>
<evidence type="ECO:0000256" key="6">
    <source>
        <dbReference type="ARBA" id="ARBA00022946"/>
    </source>
</evidence>
<evidence type="ECO:0000256" key="5">
    <source>
        <dbReference type="ARBA" id="ARBA00022723"/>
    </source>
</evidence>
<comment type="subcellular location">
    <subcellularLocation>
        <location evidence="3">Mitochondrion</location>
    </subcellularLocation>
</comment>
<dbReference type="FunFam" id="3.40.50.720:FF:000237">
    <property type="entry name" value="Malic enzyme"/>
    <property type="match status" value="1"/>
</dbReference>
<dbReference type="EMBL" id="PQIB02000005">
    <property type="protein sequence ID" value="RLN17493.1"/>
    <property type="molecule type" value="Genomic_DNA"/>
</dbReference>
<dbReference type="GO" id="GO:0006108">
    <property type="term" value="P:malate metabolic process"/>
    <property type="evidence" value="ECO:0007669"/>
    <property type="project" value="TreeGrafter"/>
</dbReference>
<keyword evidence="8" id="KW-0520">NAD</keyword>
<dbReference type="GO" id="GO:0051287">
    <property type="term" value="F:NAD binding"/>
    <property type="evidence" value="ECO:0007669"/>
    <property type="project" value="InterPro"/>
</dbReference>
<dbReference type="InterPro" id="IPR012302">
    <property type="entry name" value="Malic_NAD-bd"/>
</dbReference>
<keyword evidence="6" id="KW-0809">Transit peptide</keyword>
<comment type="similarity">
    <text evidence="4 11">Belongs to the malic enzymes family.</text>
</comment>
<feature type="compositionally biased region" description="Low complexity" evidence="12">
    <location>
        <begin position="36"/>
        <end position="52"/>
    </location>
</feature>
<evidence type="ECO:0000259" key="14">
    <source>
        <dbReference type="SMART" id="SM01274"/>
    </source>
</evidence>
<feature type="region of interest" description="Disordered" evidence="12">
    <location>
        <begin position="26"/>
        <end position="135"/>
    </location>
</feature>
<evidence type="ECO:0000256" key="2">
    <source>
        <dbReference type="ARBA" id="ARBA00001946"/>
    </source>
</evidence>
<proteinExistence type="inferred from homology"/>
<feature type="compositionally biased region" description="Pro residues" evidence="12">
    <location>
        <begin position="68"/>
        <end position="80"/>
    </location>
</feature>
<evidence type="ECO:0000256" key="12">
    <source>
        <dbReference type="SAM" id="MobiDB-lite"/>
    </source>
</evidence>